<comment type="catalytic activity">
    <reaction evidence="1 11">
        <text>[(1-&gt;4)-alpha-D-glucosyl](n) + phosphate = [(1-&gt;4)-alpha-D-glucosyl](n-1) + alpha-D-glucose 1-phosphate</text>
        <dbReference type="Rhea" id="RHEA:41732"/>
        <dbReference type="Rhea" id="RHEA-COMP:9584"/>
        <dbReference type="Rhea" id="RHEA-COMP:9586"/>
        <dbReference type="ChEBI" id="CHEBI:15444"/>
        <dbReference type="ChEBI" id="CHEBI:43474"/>
        <dbReference type="ChEBI" id="CHEBI:58601"/>
        <dbReference type="EC" id="2.4.1.1"/>
    </reaction>
</comment>
<comment type="similarity">
    <text evidence="3 11">Belongs to the glycogen phosphorylase family.</text>
</comment>
<dbReference type="PANTHER" id="PTHR11468">
    <property type="entry name" value="GLYCOGEN PHOSPHORYLASE"/>
    <property type="match status" value="1"/>
</dbReference>
<evidence type="ECO:0000256" key="3">
    <source>
        <dbReference type="ARBA" id="ARBA00006047"/>
    </source>
</evidence>
<proteinExistence type="inferred from homology"/>
<accession>A0A2D6YL12</accession>
<comment type="function">
    <text evidence="9">Phosphorylase is an important allosteric enzyme in carbohydrate metabolism. Enzymes from different sources differ in their regulatory mechanisms and in their natural substrates. However, all known phosphorylases share catalytic and structural properties.</text>
</comment>
<evidence type="ECO:0000256" key="9">
    <source>
        <dbReference type="ARBA" id="ARBA00025174"/>
    </source>
</evidence>
<evidence type="ECO:0000313" key="12">
    <source>
        <dbReference type="EMBL" id="MAH63844.1"/>
    </source>
</evidence>
<dbReference type="PROSITE" id="PS00102">
    <property type="entry name" value="PHOSPHORYLASE"/>
    <property type="match status" value="1"/>
</dbReference>
<dbReference type="InterPro" id="IPR035090">
    <property type="entry name" value="Pyridoxal_P_attach_site"/>
</dbReference>
<dbReference type="Proteomes" id="UP000226525">
    <property type="component" value="Unassembled WGS sequence"/>
</dbReference>
<evidence type="ECO:0000256" key="2">
    <source>
        <dbReference type="ARBA" id="ARBA00001933"/>
    </source>
</evidence>
<reference evidence="13" key="1">
    <citation type="submission" date="2017-09" db="EMBL/GenBank/DDBJ databases">
        <title>The Reconstruction of 2,631 Draft Metagenome-Assembled Genomes from the Global Oceans.</title>
        <authorList>
            <person name="Tully B.J."/>
            <person name="Graham E.D."/>
            <person name="Heidelberg J.F."/>
        </authorList>
    </citation>
    <scope>NUCLEOTIDE SEQUENCE [LARGE SCALE GENOMIC DNA]</scope>
</reference>
<evidence type="ECO:0000256" key="10">
    <source>
        <dbReference type="PIRSR" id="PIRSR000460-1"/>
    </source>
</evidence>
<dbReference type="PANTHER" id="PTHR11468:SF3">
    <property type="entry name" value="GLYCOGEN PHOSPHORYLASE, LIVER FORM"/>
    <property type="match status" value="1"/>
</dbReference>
<comment type="function">
    <text evidence="11">Allosteric enzyme that catalyzes the rate-limiting step in glycogen catabolism, the phosphorolytic cleavage of glycogen to produce glucose-1-phosphate, and plays a central role in maintaining cellular and organismal glucose homeostasis.</text>
</comment>
<evidence type="ECO:0000256" key="8">
    <source>
        <dbReference type="ARBA" id="ARBA00023277"/>
    </source>
</evidence>
<evidence type="ECO:0000256" key="4">
    <source>
        <dbReference type="ARBA" id="ARBA00022600"/>
    </source>
</evidence>
<evidence type="ECO:0000313" key="13">
    <source>
        <dbReference type="Proteomes" id="UP000226525"/>
    </source>
</evidence>
<sequence length="830" mass="95875">MNLTPENQSRLGQISQSQQKFDSNIFLESLVKNLQFVICKIPERASKKDLFEALARTVRDRLILQLNETEQRYEKSDTKQVNYLSLEYLIGRSLRNNLVNMGIYDVCQDAMEQLGMDLREIEECERDAGLGNGGLGRLAACFLDSMATLQLPAFGYGIRYEYGIFQQKFENGQQIEIPDGWLQSGYPWEIRRSHINYPVRFYGRVIDEPEEKGGSKRRWVEAEQARAVAFDVPISGYSNETVNTLRLWSARAVRDFDLASFNRGDYLQAVMDKQRVETISKVLYPNDQAFSGKELRLKQQYFFVSASLQDMIVRFKTRNRPWMAFPEYMAIQLNDTHPSIAIPELMRLLIDEEALEWDEAWQICRQTFAYTNHTVLPEALERWSVALLNNLLPRHMELIYQINDRFLHEVRHQNLRDPGLLSRVSMIEEGWEKQVRMPFLSIVGSHTTNGVAALHTDLLKETIFKDFYNLFPERFQNKTNGITPRLWLRCANPELAELISDHIGNDWITDLERLENLLDFATKKNFQNQWKEIKRLKKQQLCEWVRATHKVELSVDSLFDVQVKRIHEYKRQLLNILHVVHLYDHLKKNPKMIVPKRTFIFGGKAAPGYYMAKQIIRLINDVSAIVNKDVEIEDRLRVLFVTNYGVSSSEKIIAASEISEHISTAGTEASGTSNMKFSLNGCILLGTHDGATIEIGEQVGSENIFTFGMKAKDVQHLRANGYDSQQIYNENSRVKNVLDLVGSGLFNPEEPQRYRDLVDSLVHNDHYLLLADFDAYAACQELVGKTYQDVPTWTQMSIANTAKVGKFSSDRTIREYATQIWDVHPLPHGR</sequence>
<dbReference type="NCBIfam" id="TIGR02093">
    <property type="entry name" value="P_ylase"/>
    <property type="match status" value="1"/>
</dbReference>
<dbReference type="InterPro" id="IPR000811">
    <property type="entry name" value="Glyco_trans_35"/>
</dbReference>
<evidence type="ECO:0000256" key="6">
    <source>
        <dbReference type="ARBA" id="ARBA00022679"/>
    </source>
</evidence>
<dbReference type="Gene3D" id="3.40.50.2000">
    <property type="entry name" value="Glycogen Phosphorylase B"/>
    <property type="match status" value="2"/>
</dbReference>
<keyword evidence="5 11" id="KW-0328">Glycosyltransferase</keyword>
<dbReference type="FunFam" id="3.40.50.2000:FF:000005">
    <property type="entry name" value="Alpha-1,4 glucan phosphorylase"/>
    <property type="match status" value="1"/>
</dbReference>
<evidence type="ECO:0000256" key="11">
    <source>
        <dbReference type="RuleBase" id="RU000587"/>
    </source>
</evidence>
<feature type="modified residue" description="N6-(pyridoxal phosphate)lysine" evidence="10">
    <location>
        <position position="676"/>
    </location>
</feature>
<evidence type="ECO:0000256" key="5">
    <source>
        <dbReference type="ARBA" id="ARBA00022676"/>
    </source>
</evidence>
<dbReference type="SUPFAM" id="SSF53756">
    <property type="entry name" value="UDP-Glycosyltransferase/glycogen phosphorylase"/>
    <property type="match status" value="1"/>
</dbReference>
<dbReference type="CDD" id="cd04300">
    <property type="entry name" value="GT35_Glycogen_Phosphorylase"/>
    <property type="match status" value="1"/>
</dbReference>
<keyword evidence="6 11" id="KW-0808">Transferase</keyword>
<dbReference type="Pfam" id="PF00343">
    <property type="entry name" value="Phosphorylase"/>
    <property type="match status" value="1"/>
</dbReference>
<evidence type="ECO:0000256" key="1">
    <source>
        <dbReference type="ARBA" id="ARBA00001275"/>
    </source>
</evidence>
<dbReference type="GO" id="GO:0030170">
    <property type="term" value="F:pyridoxal phosphate binding"/>
    <property type="evidence" value="ECO:0007669"/>
    <property type="project" value="InterPro"/>
</dbReference>
<dbReference type="GO" id="GO:0005737">
    <property type="term" value="C:cytoplasm"/>
    <property type="evidence" value="ECO:0007669"/>
    <property type="project" value="TreeGrafter"/>
</dbReference>
<name>A0A2D6YL12_9DELT</name>
<dbReference type="EC" id="2.4.1.1" evidence="11"/>
<keyword evidence="4" id="KW-0321">Glycogen metabolism</keyword>
<protein>
    <recommendedName>
        <fullName evidence="11">Alpha-1,4 glucan phosphorylase</fullName>
        <ecNumber evidence="11">2.4.1.1</ecNumber>
    </recommendedName>
</protein>
<dbReference type="EMBL" id="NZEX01000117">
    <property type="protein sequence ID" value="MAH63844.1"/>
    <property type="molecule type" value="Genomic_DNA"/>
</dbReference>
<keyword evidence="8 11" id="KW-0119">Carbohydrate metabolism</keyword>
<organism evidence="12 13">
    <name type="scientific">SAR324 cluster bacterium</name>
    <dbReference type="NCBI Taxonomy" id="2024889"/>
    <lineage>
        <taxon>Bacteria</taxon>
        <taxon>Deltaproteobacteria</taxon>
        <taxon>SAR324 cluster</taxon>
    </lineage>
</organism>
<evidence type="ECO:0000256" key="7">
    <source>
        <dbReference type="ARBA" id="ARBA00022898"/>
    </source>
</evidence>
<dbReference type="GO" id="GO:0005980">
    <property type="term" value="P:glycogen catabolic process"/>
    <property type="evidence" value="ECO:0007669"/>
    <property type="project" value="TreeGrafter"/>
</dbReference>
<dbReference type="AlphaFoldDB" id="A0A2D6YL12"/>
<keyword evidence="7 10" id="KW-0663">Pyridoxal phosphate</keyword>
<dbReference type="GO" id="GO:0008184">
    <property type="term" value="F:glycogen phosphorylase activity"/>
    <property type="evidence" value="ECO:0007669"/>
    <property type="project" value="InterPro"/>
</dbReference>
<dbReference type="FunFam" id="3.40.50.2000:FF:000002">
    <property type="entry name" value="Alpha-1,4 glucan phosphorylase"/>
    <property type="match status" value="1"/>
</dbReference>
<dbReference type="InterPro" id="IPR011833">
    <property type="entry name" value="Glycg_phsphrylas"/>
</dbReference>
<dbReference type="PIRSF" id="PIRSF000460">
    <property type="entry name" value="Pprylas_GlgP"/>
    <property type="match status" value="1"/>
</dbReference>
<gene>
    <name evidence="12" type="ORF">CMN54_10455</name>
</gene>
<comment type="caution">
    <text evidence="12">The sequence shown here is derived from an EMBL/GenBank/DDBJ whole genome shotgun (WGS) entry which is preliminary data.</text>
</comment>
<comment type="cofactor">
    <cofactor evidence="2 11">
        <name>pyridoxal 5'-phosphate</name>
        <dbReference type="ChEBI" id="CHEBI:597326"/>
    </cofactor>
</comment>